<evidence type="ECO:0000256" key="2">
    <source>
        <dbReference type="ARBA" id="ARBA00023002"/>
    </source>
</evidence>
<dbReference type="InterPro" id="IPR036291">
    <property type="entry name" value="NAD(P)-bd_dom_sf"/>
</dbReference>
<evidence type="ECO:0000256" key="1">
    <source>
        <dbReference type="ARBA" id="ARBA00006484"/>
    </source>
</evidence>
<dbReference type="InterPro" id="IPR057326">
    <property type="entry name" value="KR_dom"/>
</dbReference>
<dbReference type="PANTHER" id="PTHR42760:SF129">
    <property type="entry name" value="OXIDOREDUCTASE"/>
    <property type="match status" value="1"/>
</dbReference>
<accession>A0A381VIN0</accession>
<dbReference type="FunFam" id="3.40.50.720:FF:000173">
    <property type="entry name" value="3-oxoacyl-[acyl-carrier protein] reductase"/>
    <property type="match status" value="1"/>
</dbReference>
<dbReference type="PRINTS" id="PR00081">
    <property type="entry name" value="GDHRDH"/>
</dbReference>
<dbReference type="SMART" id="SM00822">
    <property type="entry name" value="PKS_KR"/>
    <property type="match status" value="1"/>
</dbReference>
<dbReference type="GO" id="GO:0030497">
    <property type="term" value="P:fatty acid elongation"/>
    <property type="evidence" value="ECO:0007669"/>
    <property type="project" value="TreeGrafter"/>
</dbReference>
<reference evidence="4" key="1">
    <citation type="submission" date="2018-05" db="EMBL/GenBank/DDBJ databases">
        <authorList>
            <person name="Lanie J.A."/>
            <person name="Ng W.-L."/>
            <person name="Kazmierczak K.M."/>
            <person name="Andrzejewski T.M."/>
            <person name="Davidsen T.M."/>
            <person name="Wayne K.J."/>
            <person name="Tettelin H."/>
            <person name="Glass J.I."/>
            <person name="Rusch D."/>
            <person name="Podicherti R."/>
            <person name="Tsui H.-C.T."/>
            <person name="Winkler M.E."/>
        </authorList>
    </citation>
    <scope>NUCLEOTIDE SEQUENCE</scope>
</reference>
<dbReference type="CDD" id="cd05233">
    <property type="entry name" value="SDR_c"/>
    <property type="match status" value="1"/>
</dbReference>
<name>A0A381VIN0_9ZZZZ</name>
<protein>
    <recommendedName>
        <fullName evidence="3">Ketoreductase domain-containing protein</fullName>
    </recommendedName>
</protein>
<dbReference type="Gene3D" id="3.40.50.720">
    <property type="entry name" value="NAD(P)-binding Rossmann-like Domain"/>
    <property type="match status" value="1"/>
</dbReference>
<dbReference type="Pfam" id="PF13561">
    <property type="entry name" value="adh_short_C2"/>
    <property type="match status" value="1"/>
</dbReference>
<keyword evidence="2" id="KW-0560">Oxidoreductase</keyword>
<dbReference type="PROSITE" id="PS00061">
    <property type="entry name" value="ADH_SHORT"/>
    <property type="match status" value="1"/>
</dbReference>
<evidence type="ECO:0000313" key="4">
    <source>
        <dbReference type="EMBL" id="SVA40205.1"/>
    </source>
</evidence>
<feature type="domain" description="Ketoreductase" evidence="3">
    <location>
        <begin position="3"/>
        <end position="170"/>
    </location>
</feature>
<dbReference type="GO" id="GO:0016616">
    <property type="term" value="F:oxidoreductase activity, acting on the CH-OH group of donors, NAD or NADP as acceptor"/>
    <property type="evidence" value="ECO:0007669"/>
    <property type="project" value="UniProtKB-ARBA"/>
</dbReference>
<comment type="similarity">
    <text evidence="1">Belongs to the short-chain dehydrogenases/reductases (SDR) family.</text>
</comment>
<dbReference type="InterPro" id="IPR020904">
    <property type="entry name" value="Sc_DH/Rdtase_CS"/>
</dbReference>
<organism evidence="4">
    <name type="scientific">marine metagenome</name>
    <dbReference type="NCBI Taxonomy" id="408172"/>
    <lineage>
        <taxon>unclassified sequences</taxon>
        <taxon>metagenomes</taxon>
        <taxon>ecological metagenomes</taxon>
    </lineage>
</organism>
<gene>
    <name evidence="4" type="ORF">METZ01_LOCUS93059</name>
</gene>
<dbReference type="EMBL" id="UINC01008946">
    <property type="protein sequence ID" value="SVA40205.1"/>
    <property type="molecule type" value="Genomic_DNA"/>
</dbReference>
<dbReference type="PRINTS" id="PR00080">
    <property type="entry name" value="SDRFAMILY"/>
</dbReference>
<sequence length="238" mass="25283">MSDIALVTGGSRNIGRAISDRLIVDGYQVVQFDILEPEAGMEAEFVRVDLADEAATAAALEQLQDDHRVTRLVNNVGVVHSATLDEMKLDDFDRIIQINTRSAVQCMQAVLPGMREARFGRVLNLSSRAIIGMPTLSAYAASKAAIAGLTRTWAMEFAPDGITVNAVAPGPIDTDMLRSVNPPGSASDQMLRGTIPVGRLGEPDDIANAASYFLDAKSGFTTGQVLFVCGGMSIGRLG</sequence>
<dbReference type="SUPFAM" id="SSF51735">
    <property type="entry name" value="NAD(P)-binding Rossmann-fold domains"/>
    <property type="match status" value="1"/>
</dbReference>
<dbReference type="InterPro" id="IPR002347">
    <property type="entry name" value="SDR_fam"/>
</dbReference>
<dbReference type="PANTHER" id="PTHR42760">
    <property type="entry name" value="SHORT-CHAIN DEHYDROGENASES/REDUCTASES FAMILY MEMBER"/>
    <property type="match status" value="1"/>
</dbReference>
<dbReference type="AlphaFoldDB" id="A0A381VIN0"/>
<proteinExistence type="inferred from homology"/>
<evidence type="ECO:0000259" key="3">
    <source>
        <dbReference type="SMART" id="SM00822"/>
    </source>
</evidence>